<evidence type="ECO:0000313" key="4">
    <source>
        <dbReference type="Proteomes" id="UP000284543"/>
    </source>
</evidence>
<dbReference type="EMBL" id="QRZM01000004">
    <property type="protein sequence ID" value="RGV76189.1"/>
    <property type="molecule type" value="Genomic_DNA"/>
</dbReference>
<dbReference type="Proteomes" id="UP000283975">
    <property type="component" value="Unassembled WGS sequence"/>
</dbReference>
<accession>A0A414AN36</accession>
<dbReference type="RefSeq" id="WP_002569716.1">
    <property type="nucleotide sequence ID" value="NZ_BAABXO010000001.1"/>
</dbReference>
<evidence type="ECO:0000313" key="3">
    <source>
        <dbReference type="Proteomes" id="UP000283975"/>
    </source>
</evidence>
<gene>
    <name evidence="2" type="ORF">DW839_24315</name>
    <name evidence="1" type="ORF">DWW02_12540</name>
</gene>
<evidence type="ECO:0000313" key="2">
    <source>
        <dbReference type="EMBL" id="RHC51255.1"/>
    </source>
</evidence>
<protein>
    <submittedName>
        <fullName evidence="2">Uncharacterized protein</fullName>
    </submittedName>
</protein>
<name>A0A414AN36_9FIRM</name>
<dbReference type="KEGG" id="cbol:CGC65_21145"/>
<dbReference type="EMBL" id="QSHZ01000033">
    <property type="protein sequence ID" value="RHC51255.1"/>
    <property type="molecule type" value="Genomic_DNA"/>
</dbReference>
<comment type="caution">
    <text evidence="2">The sequence shown here is derived from an EMBL/GenBank/DDBJ whole genome shotgun (WGS) entry which is preliminary data.</text>
</comment>
<reference evidence="3 4" key="1">
    <citation type="submission" date="2018-08" db="EMBL/GenBank/DDBJ databases">
        <title>A genome reference for cultivated species of the human gut microbiota.</title>
        <authorList>
            <person name="Zou Y."/>
            <person name="Xue W."/>
            <person name="Luo G."/>
        </authorList>
    </citation>
    <scope>NUCLEOTIDE SEQUENCE [LARGE SCALE GENOMIC DNA]</scope>
    <source>
        <strain evidence="1 4">AF14-18</strain>
        <strain evidence="2 3">AM35-14</strain>
    </source>
</reference>
<dbReference type="AlphaFoldDB" id="A0A414AN36"/>
<sequence length="118" mass="13288">MTTEQYIITFFGIDTKYYTDDFVGRCWEMAADEEYGSTGVYVTGTVTTHSLICGEIRGCQLGKVGHCVSAVRNPVEVADSGTYKKSLINVINRTRSLLDNPNMSIIINEVEYFYFCQI</sequence>
<dbReference type="GeneID" id="23113612"/>
<evidence type="ECO:0000313" key="1">
    <source>
        <dbReference type="EMBL" id="RGV76189.1"/>
    </source>
</evidence>
<organism evidence="2 3">
    <name type="scientific">Enterocloster bolteae</name>
    <dbReference type="NCBI Taxonomy" id="208479"/>
    <lineage>
        <taxon>Bacteria</taxon>
        <taxon>Bacillati</taxon>
        <taxon>Bacillota</taxon>
        <taxon>Clostridia</taxon>
        <taxon>Lachnospirales</taxon>
        <taxon>Lachnospiraceae</taxon>
        <taxon>Enterocloster</taxon>
    </lineage>
</organism>
<proteinExistence type="predicted"/>
<dbReference type="Proteomes" id="UP000284543">
    <property type="component" value="Unassembled WGS sequence"/>
</dbReference>